<evidence type="ECO:0000313" key="2">
    <source>
        <dbReference type="Proteomes" id="UP001206312"/>
    </source>
</evidence>
<evidence type="ECO:0000313" key="1">
    <source>
        <dbReference type="EMBL" id="MCO5725005.1"/>
    </source>
</evidence>
<protein>
    <submittedName>
        <fullName evidence="1">Uncharacterized protein</fullName>
    </submittedName>
</protein>
<gene>
    <name evidence="1" type="ORF">NG653_09080</name>
</gene>
<comment type="caution">
    <text evidence="1">The sequence shown here is derived from an EMBL/GenBank/DDBJ whole genome shotgun (WGS) entry which is preliminary data.</text>
</comment>
<proteinExistence type="predicted"/>
<dbReference type="Proteomes" id="UP001206312">
    <property type="component" value="Unassembled WGS sequence"/>
</dbReference>
<sequence>MKISLLLFILFPVFAPGQMVSEDNVYGLISQIFEEKEEDYKLDLDLIPYNNRHFKAGDLLNLDFLKQNILTRSFSADTTIFNRVDLGFMESQVEESRNRKRLNEKHLSIDRKYLLIHDNRSEQPQRFPEFQTYKISWPLFSKDKKAALMYVENFCGIECGGGQINIYALMEDSSWKWIGAILIWVS</sequence>
<reference evidence="1 2" key="1">
    <citation type="submission" date="2022-06" db="EMBL/GenBank/DDBJ databases">
        <authorList>
            <person name="Xuan X."/>
        </authorList>
    </citation>
    <scope>NUCLEOTIDE SEQUENCE [LARGE SCALE GENOMIC DNA]</scope>
    <source>
        <strain evidence="1 2">2V75</strain>
    </source>
</reference>
<accession>A0ABT1AY96</accession>
<dbReference type="EMBL" id="JAMXIB010000006">
    <property type="protein sequence ID" value="MCO5725005.1"/>
    <property type="molecule type" value="Genomic_DNA"/>
</dbReference>
<name>A0ABT1AY96_9FLAO</name>
<dbReference type="RefSeq" id="WP_252741381.1">
    <property type="nucleotide sequence ID" value="NZ_JAMXIB010000006.1"/>
</dbReference>
<keyword evidence="2" id="KW-1185">Reference proteome</keyword>
<organism evidence="1 2">
    <name type="scientific">Robiginitalea marina</name>
    <dbReference type="NCBI Taxonomy" id="2954105"/>
    <lineage>
        <taxon>Bacteria</taxon>
        <taxon>Pseudomonadati</taxon>
        <taxon>Bacteroidota</taxon>
        <taxon>Flavobacteriia</taxon>
        <taxon>Flavobacteriales</taxon>
        <taxon>Flavobacteriaceae</taxon>
        <taxon>Robiginitalea</taxon>
    </lineage>
</organism>